<dbReference type="VEuPathDB" id="FungiDB:GMDG_05248"/>
<dbReference type="SUPFAM" id="SSF82708">
    <property type="entry name" value="R3H domain"/>
    <property type="match status" value="1"/>
</dbReference>
<feature type="compositionally biased region" description="Low complexity" evidence="1">
    <location>
        <begin position="46"/>
        <end position="65"/>
    </location>
</feature>
<dbReference type="InterPro" id="IPR025952">
    <property type="entry name" value="R3H-assoc_dom"/>
</dbReference>
<evidence type="ECO:0000313" key="3">
    <source>
        <dbReference type="EMBL" id="OAF56332.1"/>
    </source>
</evidence>
<protein>
    <recommendedName>
        <fullName evidence="2">R3H-associated N-terminal domain-containing protein</fullName>
    </recommendedName>
</protein>
<dbReference type="InterPro" id="IPR036867">
    <property type="entry name" value="R3H_dom_sf"/>
</dbReference>
<proteinExistence type="predicted"/>
<dbReference type="eggNOG" id="ENOG502S2TY">
    <property type="taxonomic scope" value="Eukaryota"/>
</dbReference>
<evidence type="ECO:0000256" key="1">
    <source>
        <dbReference type="SAM" id="MobiDB-lite"/>
    </source>
</evidence>
<dbReference type="Pfam" id="PF13902">
    <property type="entry name" value="R3H-assoc"/>
    <property type="match status" value="1"/>
</dbReference>
<sequence>MAIYSSVPPPNQQASVDIETWTLHALQHLDITPLQIPLHDDPADITTTSAPAPKPRATTTTASKPKPAPSKRRELAEKGKEGSRRRKRWENDRLIGVPGVVAPSSRDWEVHSSSPVRRVPYYLAPLWEGVSESRRSENVDKEEERGRVPSELRERIRRGKVEGEMLRHLECEVRRFVVEWEVGARPPSSSRAAGAESSDEEVVFVGRDLSARTMREREEERRAKIERERERERCVFEARVGDRGGALGRYLVHALAGYYGLRSWSVTVGGGGGRWWGLGGWAGRCRGRCMRWFRVLTGGEECIDDEIVRL</sequence>
<evidence type="ECO:0000259" key="2">
    <source>
        <dbReference type="Pfam" id="PF13902"/>
    </source>
</evidence>
<gene>
    <name evidence="3" type="ORF">VC83_06632</name>
</gene>
<dbReference type="EMBL" id="KV441404">
    <property type="protein sequence ID" value="OAF56332.1"/>
    <property type="molecule type" value="Genomic_DNA"/>
</dbReference>
<feature type="domain" description="R3H-associated N-terminal" evidence="2">
    <location>
        <begin position="70"/>
        <end position="133"/>
    </location>
</feature>
<dbReference type="GeneID" id="36289689"/>
<dbReference type="OrthoDB" id="10256743at2759"/>
<dbReference type="Proteomes" id="UP000077154">
    <property type="component" value="Unassembled WGS sequence"/>
</dbReference>
<feature type="compositionally biased region" description="Basic and acidic residues" evidence="1">
    <location>
        <begin position="71"/>
        <end position="82"/>
    </location>
</feature>
<dbReference type="AlphaFoldDB" id="A0A177A4D3"/>
<accession>A0A177A4D3</accession>
<organism evidence="3">
    <name type="scientific">Pseudogymnoascus destructans</name>
    <dbReference type="NCBI Taxonomy" id="655981"/>
    <lineage>
        <taxon>Eukaryota</taxon>
        <taxon>Fungi</taxon>
        <taxon>Dikarya</taxon>
        <taxon>Ascomycota</taxon>
        <taxon>Pezizomycotina</taxon>
        <taxon>Leotiomycetes</taxon>
        <taxon>Thelebolales</taxon>
        <taxon>Thelebolaceae</taxon>
        <taxon>Pseudogymnoascus</taxon>
    </lineage>
</organism>
<dbReference type="RefSeq" id="XP_024321628.1">
    <property type="nucleotide sequence ID" value="XM_024470226.1"/>
</dbReference>
<dbReference type="GO" id="GO:0003676">
    <property type="term" value="F:nucleic acid binding"/>
    <property type="evidence" value="ECO:0007669"/>
    <property type="project" value="InterPro"/>
</dbReference>
<reference evidence="3" key="1">
    <citation type="submission" date="2016-03" db="EMBL/GenBank/DDBJ databases">
        <title>Updated assembly of Pseudogymnoascus destructans, the fungus causing white-nose syndrome of bats.</title>
        <authorList>
            <person name="Palmer J.M."/>
            <person name="Drees K.P."/>
            <person name="Foster J.T."/>
            <person name="Lindner D.L."/>
        </authorList>
    </citation>
    <scope>NUCLEOTIDE SEQUENCE [LARGE SCALE GENOMIC DNA]</scope>
    <source>
        <strain evidence="3">20631-21</strain>
    </source>
</reference>
<name>A0A177A4D3_9PEZI</name>
<feature type="region of interest" description="Disordered" evidence="1">
    <location>
        <begin position="40"/>
        <end position="90"/>
    </location>
</feature>